<feature type="region of interest" description="Disordered" evidence="1">
    <location>
        <begin position="209"/>
        <end position="244"/>
    </location>
</feature>
<dbReference type="EMBL" id="CAJNNV010032169">
    <property type="protein sequence ID" value="CAE8639156.1"/>
    <property type="molecule type" value="Genomic_DNA"/>
</dbReference>
<evidence type="ECO:0000256" key="1">
    <source>
        <dbReference type="SAM" id="MobiDB-lite"/>
    </source>
</evidence>
<feature type="region of interest" description="Disordered" evidence="1">
    <location>
        <begin position="777"/>
        <end position="841"/>
    </location>
</feature>
<sequence>WSSRRRYTKHATKDLEGVKTEEDSGLEIARRSVSWESDLPEEDLVTFTKSQTGFGRLAGWFSKLARQKSYAPWAADGRSRTQNLLKASSTFNLNGGPTFGMPNQHHYYLAAFLSGDLAVLDSCIQGLYERHGLRAFLALSDSVSRTISATEWLECCGHGMILPRITALRDLSMDRRTDVPEGLGYHGPVDAPALIRAFALLRQLTSGPRLELGDRRPEDSRQPDPASPYSSRPATPLEFRSSVSRSDLEEGRALIFADFEQAQAQIFRAQTVAQRLVRGMAGRMSARQEAAGGAPRPLDSALEVALDDVEPAVRLSRAAARASKQGVFSDACDQVRFLWSLCGLEPASTIRACWLQSEPNIAQNLGYLVRRAARGVVAGRNGPTCSDTVESLVLTLGVCAELSRIHVCLKRKEAQEAASAVEAAEFGRQRHNKNQLASNILLGRRAGNLLTTMTGKFCTAPFAEEEIAGKVLKAMQPRSAALCMAAVASLKQSDSAAAAAILGAVWQLLDQSCLPESKSVRPHLEKLACAVGLAPACRPGPAGEGVAFEDFGGEVPRPLLRPAKTPQPPTLQAAIDEKAEAAAVPAKKHKAKSKRSSSPKVDSATARKALEEMTRLLSDTSRGKEAIAARVRCVSLYGAAFLAIGWPGLLWRRHSSKSKGEAERFNAAARKLFKLIQPNVADLMAKGLQGPADENSRSRARKQIAGNAVLEAGVREMRRSIFTESEFAWLQLGRSMSFEEEEADEVEDDPCQGIADKQLWAAASVAAEGDSLASPCCPAAVQGDAPRIQDDAPQKDEREAEKSQDAREAFDAEVHCPGSVPSGPAGDVPPASHPSRASMIE</sequence>
<dbReference type="Proteomes" id="UP000654075">
    <property type="component" value="Unassembled WGS sequence"/>
</dbReference>
<comment type="caution">
    <text evidence="2">The sequence shown here is derived from an EMBL/GenBank/DDBJ whole genome shotgun (WGS) entry which is preliminary data.</text>
</comment>
<dbReference type="OrthoDB" id="437846at2759"/>
<feature type="compositionally biased region" description="Basic residues" evidence="1">
    <location>
        <begin position="586"/>
        <end position="597"/>
    </location>
</feature>
<dbReference type="AlphaFoldDB" id="A0A813HM02"/>
<accession>A0A813HM02</accession>
<proteinExistence type="predicted"/>
<feature type="compositionally biased region" description="Basic and acidic residues" evidence="1">
    <location>
        <begin position="787"/>
        <end position="814"/>
    </location>
</feature>
<protein>
    <submittedName>
        <fullName evidence="2">Uncharacterized protein</fullName>
    </submittedName>
</protein>
<feature type="region of interest" description="Disordered" evidence="1">
    <location>
        <begin position="582"/>
        <end position="606"/>
    </location>
</feature>
<feature type="non-terminal residue" evidence="2">
    <location>
        <position position="841"/>
    </location>
</feature>
<name>A0A813HM02_POLGL</name>
<feature type="compositionally biased region" description="Basic and acidic residues" evidence="1">
    <location>
        <begin position="211"/>
        <end position="222"/>
    </location>
</feature>
<reference evidence="2" key="1">
    <citation type="submission" date="2021-02" db="EMBL/GenBank/DDBJ databases">
        <authorList>
            <person name="Dougan E. K."/>
            <person name="Rhodes N."/>
            <person name="Thang M."/>
            <person name="Chan C."/>
        </authorList>
    </citation>
    <scope>NUCLEOTIDE SEQUENCE</scope>
</reference>
<gene>
    <name evidence="2" type="ORF">PGLA1383_LOCUS54207</name>
</gene>
<evidence type="ECO:0000313" key="2">
    <source>
        <dbReference type="EMBL" id="CAE8639156.1"/>
    </source>
</evidence>
<evidence type="ECO:0000313" key="3">
    <source>
        <dbReference type="Proteomes" id="UP000654075"/>
    </source>
</evidence>
<organism evidence="2 3">
    <name type="scientific">Polarella glacialis</name>
    <name type="common">Dinoflagellate</name>
    <dbReference type="NCBI Taxonomy" id="89957"/>
    <lineage>
        <taxon>Eukaryota</taxon>
        <taxon>Sar</taxon>
        <taxon>Alveolata</taxon>
        <taxon>Dinophyceae</taxon>
        <taxon>Suessiales</taxon>
        <taxon>Suessiaceae</taxon>
        <taxon>Polarella</taxon>
    </lineage>
</organism>
<keyword evidence="3" id="KW-1185">Reference proteome</keyword>